<reference evidence="1 2" key="1">
    <citation type="submission" date="2020-08" db="EMBL/GenBank/DDBJ databases">
        <title>Genomic Encyclopedia of Type Strains, Phase IV (KMG-IV): sequencing the most valuable type-strain genomes for metagenomic binning, comparative biology and taxonomic classification.</title>
        <authorList>
            <person name="Goeker M."/>
        </authorList>
    </citation>
    <scope>NUCLEOTIDE SEQUENCE [LARGE SCALE GENOMIC DNA]</scope>
    <source>
        <strain evidence="1 2">DSM 25966</strain>
    </source>
</reference>
<name>A0A840AS38_9HYPH</name>
<accession>A0A840AS38</accession>
<comment type="caution">
    <text evidence="1">The sequence shown here is derived from an EMBL/GenBank/DDBJ whole genome shotgun (WGS) entry which is preliminary data.</text>
</comment>
<gene>
    <name evidence="1" type="ORF">GGR25_002691</name>
</gene>
<evidence type="ECO:0000313" key="1">
    <source>
        <dbReference type="EMBL" id="MBB3931641.1"/>
    </source>
</evidence>
<dbReference type="AlphaFoldDB" id="A0A840AS38"/>
<evidence type="ECO:0000313" key="2">
    <source>
        <dbReference type="Proteomes" id="UP000553963"/>
    </source>
</evidence>
<dbReference type="EMBL" id="JACIDS010000003">
    <property type="protein sequence ID" value="MBB3931641.1"/>
    <property type="molecule type" value="Genomic_DNA"/>
</dbReference>
<sequence length="134" mass="14155">MPIRTDVSLWRGNNAPEIAWTLAEAPPEGAAFFLAVEAGGRTLFTRDTPSGSLLLAGSTLRWSPSLAESRAIPQGRVARYEIEQRVDDVETTLFFGDVTGLGGVNADAGAPAGATMLDAADPENIPLFLLGWLA</sequence>
<dbReference type="RefSeq" id="WP_183399259.1">
    <property type="nucleotide sequence ID" value="NZ_JACIDS010000003.1"/>
</dbReference>
<dbReference type="Proteomes" id="UP000553963">
    <property type="component" value="Unassembled WGS sequence"/>
</dbReference>
<keyword evidence="2" id="KW-1185">Reference proteome</keyword>
<protein>
    <submittedName>
        <fullName evidence="1">Uncharacterized protein</fullName>
    </submittedName>
</protein>
<proteinExistence type="predicted"/>
<organism evidence="1 2">
    <name type="scientific">Kaistia hirudinis</name>
    <dbReference type="NCBI Taxonomy" id="1293440"/>
    <lineage>
        <taxon>Bacteria</taxon>
        <taxon>Pseudomonadati</taxon>
        <taxon>Pseudomonadota</taxon>
        <taxon>Alphaproteobacteria</taxon>
        <taxon>Hyphomicrobiales</taxon>
        <taxon>Kaistiaceae</taxon>
        <taxon>Kaistia</taxon>
    </lineage>
</organism>